<reference evidence="3" key="2">
    <citation type="submission" date="2021-04" db="EMBL/GenBank/DDBJ databases">
        <authorList>
            <person name="Podell S."/>
        </authorList>
    </citation>
    <scope>NUCLEOTIDE SEQUENCE</scope>
    <source>
        <strain evidence="3">Hildebrandi</strain>
    </source>
</reference>
<comment type="caution">
    <text evidence="3">The sequence shown here is derived from an EMBL/GenBank/DDBJ whole genome shotgun (WGS) entry which is preliminary data.</text>
</comment>
<dbReference type="InterPro" id="IPR025714">
    <property type="entry name" value="Methyltranfer_dom"/>
</dbReference>
<evidence type="ECO:0000259" key="1">
    <source>
        <dbReference type="Pfam" id="PF04187"/>
    </source>
</evidence>
<dbReference type="Pfam" id="PF04187">
    <property type="entry name" value="Cofac_haem_bdg"/>
    <property type="match status" value="1"/>
</dbReference>
<sequence>MTSTGSRRNFLDQIWYRLVGVRGAESIFPDPLSSIVTKDNNRNIRGETTTTSSLLTGTKATLTSNFGHVPKDPAKEIGKHKVVFLGEIHSMPPIISFQRQVQKEMNEQSDQLHVILEHFSFDLQHVLDRYLDDETDFDGLQEQYHAIGEEGHDLEPYRGLLEDAKQHGIRLHAGFLPRKYARMLMKEGEEAAINAAAQFLPPKVDLNGSDFHYNVFESFLSGRSLYNTKNTEGSEGSSLLSQIEPPSDQFRKIFKAQVLKDEAMAHRVVELLKESTNNPQGDNEKFLVIAGNGHLKHYCGVPERVLRDAPNLSLQDTCLIISESTTSEALDQTENFHNNSHDTPLTAYIQDRFGEGSNPADYVYFYEIPEEILDEWSVKDETKKAYDKVGETASLQGNKLKAAWIMYHLGYTEKEFEAAGPDVYNFQGVGNPHFHAKIQPGETVLDVGSGLGIDSMIACHATGPDGLVVGIDLSEAETKHALKRTRELGLNAHFIVGDMENMRSKIPDNSIDVVISNGAFCLAPNKEKAFRELYRVLKPGGRISVCTTTTQEENLEPGVSWPLCMKMFISKKDLEPICQRIGFEDILIDDTNSKMSMDIPAEVWEESNPGRSKVHVGGKDFEHLVDYDMDKICARVCVVAKKPKHPE</sequence>
<dbReference type="OrthoDB" id="8300214at2759"/>
<accession>A0A9K3Q3E5</accession>
<dbReference type="PANTHER" id="PTHR44068">
    <property type="entry name" value="ZGC:194242"/>
    <property type="match status" value="1"/>
</dbReference>
<dbReference type="Pfam" id="PF13847">
    <property type="entry name" value="Methyltransf_31"/>
    <property type="match status" value="1"/>
</dbReference>
<dbReference type="AlphaFoldDB" id="A0A9K3Q3E5"/>
<evidence type="ECO:0000259" key="2">
    <source>
        <dbReference type="Pfam" id="PF13847"/>
    </source>
</evidence>
<dbReference type="InterPro" id="IPR050447">
    <property type="entry name" value="Erg6_SMT_methyltransf"/>
</dbReference>
<dbReference type="CDD" id="cd14727">
    <property type="entry name" value="ChanN-like"/>
    <property type="match status" value="1"/>
</dbReference>
<dbReference type="CDD" id="cd02440">
    <property type="entry name" value="AdoMet_MTases"/>
    <property type="match status" value="1"/>
</dbReference>
<feature type="domain" description="Methyltransferase" evidence="2">
    <location>
        <begin position="439"/>
        <end position="578"/>
    </location>
</feature>
<name>A0A9K3Q3E5_9STRA</name>
<proteinExistence type="predicted"/>
<gene>
    <name evidence="3" type="ORF">IV203_031798</name>
</gene>
<feature type="domain" description="Haem-binding uptake Tiki superfamily ChaN" evidence="1">
    <location>
        <begin position="75"/>
        <end position="305"/>
    </location>
</feature>
<evidence type="ECO:0000313" key="3">
    <source>
        <dbReference type="EMBL" id="KAG7369055.1"/>
    </source>
</evidence>
<dbReference type="EMBL" id="JAGRRH010000006">
    <property type="protein sequence ID" value="KAG7369055.1"/>
    <property type="molecule type" value="Genomic_DNA"/>
</dbReference>
<protein>
    <submittedName>
        <fullName evidence="3">Arsenite S-adenosylmethyltransferase</fullName>
    </submittedName>
</protein>
<keyword evidence="4" id="KW-1185">Reference proteome</keyword>
<dbReference type="InterPro" id="IPR007314">
    <property type="entry name" value="Cofac_haem-bd_dom"/>
</dbReference>
<dbReference type="PANTHER" id="PTHR44068:SF11">
    <property type="entry name" value="GERANYL DIPHOSPHATE 2-C-METHYLTRANSFERASE"/>
    <property type="match status" value="1"/>
</dbReference>
<reference evidence="3" key="1">
    <citation type="journal article" date="2021" name="Sci. Rep.">
        <title>Diploid genomic architecture of Nitzschia inconspicua, an elite biomass production diatom.</title>
        <authorList>
            <person name="Oliver A."/>
            <person name="Podell S."/>
            <person name="Pinowska A."/>
            <person name="Traller J.C."/>
            <person name="Smith S.R."/>
            <person name="McClure R."/>
            <person name="Beliaev A."/>
            <person name="Bohutskyi P."/>
            <person name="Hill E.A."/>
            <person name="Rabines A."/>
            <person name="Zheng H."/>
            <person name="Allen L.Z."/>
            <person name="Kuo A."/>
            <person name="Grigoriev I.V."/>
            <person name="Allen A.E."/>
            <person name="Hazlebeck D."/>
            <person name="Allen E.E."/>
        </authorList>
    </citation>
    <scope>NUCLEOTIDE SEQUENCE</scope>
    <source>
        <strain evidence="3">Hildebrandi</strain>
    </source>
</reference>
<evidence type="ECO:0000313" key="4">
    <source>
        <dbReference type="Proteomes" id="UP000693970"/>
    </source>
</evidence>
<organism evidence="3 4">
    <name type="scientific">Nitzschia inconspicua</name>
    <dbReference type="NCBI Taxonomy" id="303405"/>
    <lineage>
        <taxon>Eukaryota</taxon>
        <taxon>Sar</taxon>
        <taxon>Stramenopiles</taxon>
        <taxon>Ochrophyta</taxon>
        <taxon>Bacillariophyta</taxon>
        <taxon>Bacillariophyceae</taxon>
        <taxon>Bacillariophycidae</taxon>
        <taxon>Bacillariales</taxon>
        <taxon>Bacillariaceae</taxon>
        <taxon>Nitzschia</taxon>
    </lineage>
</organism>
<dbReference type="Proteomes" id="UP000693970">
    <property type="component" value="Unassembled WGS sequence"/>
</dbReference>